<comment type="function">
    <text evidence="2">Catalyzes the Claisen rearrangement of chorismate to prephenate and the decarboxylation/dehydration of prephenate to phenylpyruvate.</text>
</comment>
<dbReference type="PROSITE" id="PS00858">
    <property type="entry name" value="PREPHENATE_DEHYDR_2"/>
    <property type="match status" value="1"/>
</dbReference>
<dbReference type="InterPro" id="IPR002912">
    <property type="entry name" value="ACT_dom"/>
</dbReference>
<evidence type="ECO:0000313" key="23">
    <source>
        <dbReference type="EMBL" id="AWT60497.1"/>
    </source>
</evidence>
<dbReference type="CDD" id="cd13630">
    <property type="entry name" value="PBP2_PDT_1"/>
    <property type="match status" value="1"/>
</dbReference>
<keyword evidence="10" id="KW-0028">Amino-acid biosynthesis</keyword>
<comment type="subcellular location">
    <subcellularLocation>
        <location evidence="3">Cytoplasm</location>
    </subcellularLocation>
</comment>
<sequence>MDTSNLDLGGLREQIDNIDREIVERLNARVNLAAQIGKLKEKSGQEVYAPSREMIVFQKLTDLNKGPLSDESLRAIFREVISASLSMEKGITVAYLGPESTFTHQAAVKNFGNSVNYMAMGTISDVFSSVELGEVDYGVIPIENSTEGAISHSLDLLAETDLKIIAQVYLEISLCLISHSSLPEIKAVHSKDSALGQCRNWLNRMLPGVEQLESASTVKAVQLAGERSEVAAIASRIAAETHHMPIVAEGIQDRANNYTRFLTIGKSSSGRLGKGNDKSSYVFSLKDEPGALQKMLEAFSSRNLNLSKIESRPSRRKLWDYYFFVDVIGHRDDPEIVDAVVELKQNCPMVKWLGSYPNSSF</sequence>
<dbReference type="FunFam" id="3.30.70.260:FF:000012">
    <property type="entry name" value="Prephenate dehydratase"/>
    <property type="match status" value="1"/>
</dbReference>
<dbReference type="FunFam" id="3.40.190.10:FF:000029">
    <property type="entry name" value="Chorismate mutase/Prephenate dehydratase"/>
    <property type="match status" value="1"/>
</dbReference>
<dbReference type="GO" id="GO:0009094">
    <property type="term" value="P:L-phenylalanine biosynthetic process"/>
    <property type="evidence" value="ECO:0007669"/>
    <property type="project" value="UniProtKB-UniPathway"/>
</dbReference>
<dbReference type="SUPFAM" id="SSF53850">
    <property type="entry name" value="Periplasmic binding protein-like II"/>
    <property type="match status" value="1"/>
</dbReference>
<evidence type="ECO:0000256" key="8">
    <source>
        <dbReference type="ARBA" id="ARBA00014401"/>
    </source>
</evidence>
<dbReference type="AlphaFoldDB" id="A0A2Z4AJY5"/>
<name>A0A2Z4AJY5_9BACT</name>
<evidence type="ECO:0000259" key="21">
    <source>
        <dbReference type="PROSITE" id="PS51171"/>
    </source>
</evidence>
<evidence type="ECO:0000256" key="4">
    <source>
        <dbReference type="ARBA" id="ARBA00004741"/>
    </source>
</evidence>
<dbReference type="GO" id="GO:0046417">
    <property type="term" value="P:chorismate metabolic process"/>
    <property type="evidence" value="ECO:0007669"/>
    <property type="project" value="InterPro"/>
</dbReference>
<keyword evidence="12" id="KW-0584">Phenylalanine biosynthesis</keyword>
<comment type="pathway">
    <text evidence="4">Amino-acid biosynthesis; L-phenylalanine biosynthesis; phenylpyruvate from prephenate: step 1/1.</text>
</comment>
<dbReference type="UniPathway" id="UPA00121">
    <property type="reaction ID" value="UER00345"/>
</dbReference>
<dbReference type="Pfam" id="PF01842">
    <property type="entry name" value="ACT"/>
    <property type="match status" value="1"/>
</dbReference>
<dbReference type="GO" id="GO:0004664">
    <property type="term" value="F:prephenate dehydratase activity"/>
    <property type="evidence" value="ECO:0007669"/>
    <property type="project" value="UniProtKB-EC"/>
</dbReference>
<evidence type="ECO:0000256" key="13">
    <source>
        <dbReference type="ARBA" id="ARBA00023235"/>
    </source>
</evidence>
<evidence type="ECO:0000256" key="11">
    <source>
        <dbReference type="ARBA" id="ARBA00023141"/>
    </source>
</evidence>
<evidence type="ECO:0000256" key="2">
    <source>
        <dbReference type="ARBA" id="ARBA00002364"/>
    </source>
</evidence>
<evidence type="ECO:0000256" key="5">
    <source>
        <dbReference type="ARBA" id="ARBA00004817"/>
    </source>
</evidence>
<evidence type="ECO:0000256" key="17">
    <source>
        <dbReference type="ARBA" id="ARBA00031520"/>
    </source>
</evidence>
<dbReference type="InterPro" id="IPR036979">
    <property type="entry name" value="CM_dom_sf"/>
</dbReference>
<gene>
    <name evidence="23" type="primary">pheA</name>
    <name evidence="23" type="ORF">DF168_01711</name>
</gene>
<dbReference type="PROSITE" id="PS51671">
    <property type="entry name" value="ACT"/>
    <property type="match status" value="1"/>
</dbReference>
<dbReference type="InterPro" id="IPR018528">
    <property type="entry name" value="Preph_deHydtase_CS"/>
</dbReference>
<evidence type="ECO:0000256" key="9">
    <source>
        <dbReference type="ARBA" id="ARBA00022490"/>
    </source>
</evidence>
<dbReference type="EC" id="4.2.1.51" evidence="7"/>
<protein>
    <recommendedName>
        <fullName evidence="8">Bifunctional chorismate mutase/prephenate dehydratase</fullName>
        <ecNumber evidence="7">4.2.1.51</ecNumber>
        <ecNumber evidence="6">5.4.99.5</ecNumber>
    </recommendedName>
    <alternativeName>
        <fullName evidence="17">Chorismate mutase-prephenate dehydratase</fullName>
    </alternativeName>
    <alternativeName>
        <fullName evidence="16">p-protein</fullName>
    </alternativeName>
</protein>
<dbReference type="EC" id="5.4.99.5" evidence="6"/>
<dbReference type="InterPro" id="IPR045865">
    <property type="entry name" value="ACT-like_dom_sf"/>
</dbReference>
<accession>A0A2Z4AJY5</accession>
<comment type="pathway">
    <text evidence="5">Metabolic intermediate biosynthesis; prephenate biosynthesis; prephenate from chorismate: step 1/1.</text>
</comment>
<dbReference type="GO" id="GO:0005737">
    <property type="term" value="C:cytoplasm"/>
    <property type="evidence" value="ECO:0007669"/>
    <property type="project" value="UniProtKB-SubCell"/>
</dbReference>
<dbReference type="EMBL" id="CP029803">
    <property type="protein sequence ID" value="AWT60497.1"/>
    <property type="molecule type" value="Genomic_DNA"/>
</dbReference>
<dbReference type="SUPFAM" id="SSF55021">
    <property type="entry name" value="ACT-like"/>
    <property type="match status" value="1"/>
</dbReference>
<evidence type="ECO:0000256" key="3">
    <source>
        <dbReference type="ARBA" id="ARBA00004496"/>
    </source>
</evidence>
<evidence type="ECO:0000256" key="19">
    <source>
        <dbReference type="PIRSR" id="PIRSR001500-2"/>
    </source>
</evidence>
<dbReference type="CDD" id="cd04905">
    <property type="entry name" value="ACT_CM-PDT"/>
    <property type="match status" value="1"/>
</dbReference>
<evidence type="ECO:0000313" key="24">
    <source>
        <dbReference type="Proteomes" id="UP000247465"/>
    </source>
</evidence>
<feature type="domain" description="ACT" evidence="22">
    <location>
        <begin position="280"/>
        <end position="358"/>
    </location>
</feature>
<evidence type="ECO:0000259" key="22">
    <source>
        <dbReference type="PROSITE" id="PS51671"/>
    </source>
</evidence>
<dbReference type="InterPro" id="IPR036263">
    <property type="entry name" value="Chorismate_II_sf"/>
</dbReference>
<evidence type="ECO:0000256" key="10">
    <source>
        <dbReference type="ARBA" id="ARBA00022605"/>
    </source>
</evidence>
<evidence type="ECO:0000256" key="16">
    <source>
        <dbReference type="ARBA" id="ARBA00031175"/>
    </source>
</evidence>
<dbReference type="NCBIfam" id="TIGR01807">
    <property type="entry name" value="CM_P2"/>
    <property type="match status" value="1"/>
</dbReference>
<organism evidence="23 24">
    <name type="scientific">Candidatus Moanibacter tarae</name>
    <dbReference type="NCBI Taxonomy" id="2200854"/>
    <lineage>
        <taxon>Bacteria</taxon>
        <taxon>Pseudomonadati</taxon>
        <taxon>Verrucomicrobiota</taxon>
        <taxon>Opitutia</taxon>
        <taxon>Puniceicoccales</taxon>
        <taxon>Puniceicoccales incertae sedis</taxon>
        <taxon>Candidatus Moanibacter</taxon>
    </lineage>
</organism>
<dbReference type="InterPro" id="IPR002701">
    <property type="entry name" value="CM_II_prokaryot"/>
</dbReference>
<dbReference type="PANTHER" id="PTHR21022:SF19">
    <property type="entry name" value="PREPHENATE DEHYDRATASE-RELATED"/>
    <property type="match status" value="1"/>
</dbReference>
<comment type="catalytic activity">
    <reaction evidence="18">
        <text>prephenate + H(+) = 3-phenylpyruvate + CO2 + H2O</text>
        <dbReference type="Rhea" id="RHEA:21648"/>
        <dbReference type="ChEBI" id="CHEBI:15377"/>
        <dbReference type="ChEBI" id="CHEBI:15378"/>
        <dbReference type="ChEBI" id="CHEBI:16526"/>
        <dbReference type="ChEBI" id="CHEBI:18005"/>
        <dbReference type="ChEBI" id="CHEBI:29934"/>
        <dbReference type="EC" id="4.2.1.51"/>
    </reaction>
</comment>
<dbReference type="InterPro" id="IPR001086">
    <property type="entry name" value="Preph_deHydtase"/>
</dbReference>
<keyword evidence="11" id="KW-0057">Aromatic amino acid biosynthesis</keyword>
<keyword evidence="15" id="KW-0511">Multifunctional enzyme</keyword>
<dbReference type="Pfam" id="PF00800">
    <property type="entry name" value="PDT"/>
    <property type="match status" value="1"/>
</dbReference>
<evidence type="ECO:0000256" key="7">
    <source>
        <dbReference type="ARBA" id="ARBA00013147"/>
    </source>
</evidence>
<dbReference type="Gene3D" id="1.20.59.10">
    <property type="entry name" value="Chorismate mutase"/>
    <property type="match status" value="1"/>
</dbReference>
<feature type="domain" description="Chorismate mutase" evidence="20">
    <location>
        <begin position="2"/>
        <end position="92"/>
    </location>
</feature>
<dbReference type="SMART" id="SM00830">
    <property type="entry name" value="CM_2"/>
    <property type="match status" value="1"/>
</dbReference>
<dbReference type="Pfam" id="PF01817">
    <property type="entry name" value="CM_2"/>
    <property type="match status" value="1"/>
</dbReference>
<dbReference type="Proteomes" id="UP000247465">
    <property type="component" value="Chromosome"/>
</dbReference>
<dbReference type="SUPFAM" id="SSF48600">
    <property type="entry name" value="Chorismate mutase II"/>
    <property type="match status" value="1"/>
</dbReference>
<dbReference type="Gene3D" id="3.30.70.260">
    <property type="match status" value="1"/>
</dbReference>
<dbReference type="GO" id="GO:0004106">
    <property type="term" value="F:chorismate mutase activity"/>
    <property type="evidence" value="ECO:0007669"/>
    <property type="project" value="UniProtKB-EC"/>
</dbReference>
<proteinExistence type="predicted"/>
<dbReference type="InterPro" id="IPR008242">
    <property type="entry name" value="Chor_mutase/pphenate_deHydtase"/>
</dbReference>
<evidence type="ECO:0000256" key="6">
    <source>
        <dbReference type="ARBA" id="ARBA00012404"/>
    </source>
</evidence>
<dbReference type="UniPathway" id="UPA00120">
    <property type="reaction ID" value="UER00203"/>
</dbReference>
<reference evidence="23 24" key="1">
    <citation type="submission" date="2018-06" db="EMBL/GenBank/DDBJ databases">
        <title>Draft Genome Sequence of a Novel Marine Bacterium Related to the Verrucomicrobia.</title>
        <authorList>
            <person name="Vosseberg J."/>
            <person name="Martijn J."/>
            <person name="Ettema T.J.G."/>
        </authorList>
    </citation>
    <scope>NUCLEOTIDE SEQUENCE [LARGE SCALE GENOMIC DNA]</scope>
    <source>
        <strain evidence="23">TARA_B100001123</strain>
    </source>
</reference>
<comment type="catalytic activity">
    <reaction evidence="1">
        <text>chorismate = prephenate</text>
        <dbReference type="Rhea" id="RHEA:13897"/>
        <dbReference type="ChEBI" id="CHEBI:29748"/>
        <dbReference type="ChEBI" id="CHEBI:29934"/>
        <dbReference type="EC" id="5.4.99.5"/>
    </reaction>
</comment>
<feature type="site" description="Essential for prephenate dehydratase activity" evidence="19">
    <location>
        <position position="259"/>
    </location>
</feature>
<dbReference type="Gene3D" id="3.40.190.10">
    <property type="entry name" value="Periplasmic binding protein-like II"/>
    <property type="match status" value="2"/>
</dbReference>
<dbReference type="InterPro" id="IPR010957">
    <property type="entry name" value="G/b/e-P-prot_chorismate_mutase"/>
</dbReference>
<evidence type="ECO:0000256" key="18">
    <source>
        <dbReference type="ARBA" id="ARBA00047848"/>
    </source>
</evidence>
<feature type="domain" description="Prephenate dehydratase" evidence="21">
    <location>
        <begin position="92"/>
        <end position="266"/>
    </location>
</feature>
<evidence type="ECO:0000259" key="20">
    <source>
        <dbReference type="PROSITE" id="PS51168"/>
    </source>
</evidence>
<dbReference type="PROSITE" id="PS51171">
    <property type="entry name" value="PREPHENATE_DEHYDR_3"/>
    <property type="match status" value="1"/>
</dbReference>
<evidence type="ECO:0000256" key="1">
    <source>
        <dbReference type="ARBA" id="ARBA00000824"/>
    </source>
</evidence>
<dbReference type="PROSITE" id="PS51168">
    <property type="entry name" value="CHORISMATE_MUT_2"/>
    <property type="match status" value="1"/>
</dbReference>
<dbReference type="PIRSF" id="PIRSF001500">
    <property type="entry name" value="Chor_mut_pdt_Ppr"/>
    <property type="match status" value="1"/>
</dbReference>
<evidence type="ECO:0000256" key="12">
    <source>
        <dbReference type="ARBA" id="ARBA00023222"/>
    </source>
</evidence>
<keyword evidence="14 23" id="KW-0456">Lyase</keyword>
<dbReference type="NCBIfam" id="NF008865">
    <property type="entry name" value="PRK11898.1"/>
    <property type="match status" value="1"/>
</dbReference>
<evidence type="ECO:0000256" key="15">
    <source>
        <dbReference type="ARBA" id="ARBA00023268"/>
    </source>
</evidence>
<keyword evidence="13" id="KW-0413">Isomerase</keyword>
<dbReference type="KEGG" id="mtar:DF168_01711"/>
<evidence type="ECO:0000256" key="14">
    <source>
        <dbReference type="ARBA" id="ARBA00023239"/>
    </source>
</evidence>
<dbReference type="PANTHER" id="PTHR21022">
    <property type="entry name" value="PREPHENATE DEHYDRATASE P PROTEIN"/>
    <property type="match status" value="1"/>
</dbReference>
<keyword evidence="9" id="KW-0963">Cytoplasm</keyword>